<dbReference type="SUPFAM" id="SSF53474">
    <property type="entry name" value="alpha/beta-Hydrolases"/>
    <property type="match status" value="1"/>
</dbReference>
<dbReference type="PANTHER" id="PTHR48098:SF3">
    <property type="entry name" value="IRON(III) ENTEROBACTIN ESTERASE"/>
    <property type="match status" value="1"/>
</dbReference>
<gene>
    <name evidence="1" type="ORF">H9660_12575</name>
</gene>
<proteinExistence type="predicted"/>
<protein>
    <submittedName>
        <fullName evidence="1">Alpha/beta hydrolase</fullName>
    </submittedName>
</protein>
<reference evidence="1 2" key="1">
    <citation type="submission" date="2020-08" db="EMBL/GenBank/DDBJ databases">
        <title>A Genomic Blueprint of the Chicken Gut Microbiome.</title>
        <authorList>
            <person name="Gilroy R."/>
            <person name="Ravi A."/>
            <person name="Getino M."/>
            <person name="Pursley I."/>
            <person name="Horton D.L."/>
            <person name="Alikhan N.-F."/>
            <person name="Baker D."/>
            <person name="Gharbi K."/>
            <person name="Hall N."/>
            <person name="Watson M."/>
            <person name="Adriaenssens E.M."/>
            <person name="Foster-Nyarko E."/>
            <person name="Jarju S."/>
            <person name="Secka A."/>
            <person name="Antonio M."/>
            <person name="Oren A."/>
            <person name="Chaudhuri R."/>
            <person name="La Ragione R.M."/>
            <person name="Hildebrand F."/>
            <person name="Pallen M.J."/>
        </authorList>
    </citation>
    <scope>NUCLEOTIDE SEQUENCE [LARGE SCALE GENOMIC DNA]</scope>
    <source>
        <strain evidence="1 2">Sa3CUN1</strain>
    </source>
</reference>
<evidence type="ECO:0000313" key="1">
    <source>
        <dbReference type="EMBL" id="MBD7915981.1"/>
    </source>
</evidence>
<sequence>MKGRILKITAFVREIFIYLPNGYDKSNKNYPVIYAHDGDKFIEFLGKIIDEIEEGFENNVLEEHIIVGVTPIDRLNEYTPWPAKANHEKFHDFDGKGDDYLDFLIKDLQPYIEKEFKVKSNKSDRKIIGHSLGALISLYSAFRNNNYSKIASMCASQWYINWIQFIEKENLINDDFKLLIIAGKKEGQGKSTLQKDMPKFSKLSYEIFKNRIGEQNVDIVWDDYGHHENILNRYKIALEFLLKRN</sequence>
<name>A0ABR8Q6B7_9CLOT</name>
<dbReference type="InterPro" id="IPR050583">
    <property type="entry name" value="Mycobacterial_A85_antigen"/>
</dbReference>
<keyword evidence="2" id="KW-1185">Reference proteome</keyword>
<dbReference type="PANTHER" id="PTHR48098">
    <property type="entry name" value="ENTEROCHELIN ESTERASE-RELATED"/>
    <property type="match status" value="1"/>
</dbReference>
<comment type="caution">
    <text evidence="1">The sequence shown here is derived from an EMBL/GenBank/DDBJ whole genome shotgun (WGS) entry which is preliminary data.</text>
</comment>
<dbReference type="InterPro" id="IPR029058">
    <property type="entry name" value="AB_hydrolase_fold"/>
</dbReference>
<evidence type="ECO:0000313" key="2">
    <source>
        <dbReference type="Proteomes" id="UP000640335"/>
    </source>
</evidence>
<dbReference type="Proteomes" id="UP000640335">
    <property type="component" value="Unassembled WGS sequence"/>
</dbReference>
<dbReference type="RefSeq" id="WP_191750731.1">
    <property type="nucleotide sequence ID" value="NZ_JACSQZ010000053.1"/>
</dbReference>
<dbReference type="InterPro" id="IPR000801">
    <property type="entry name" value="Esterase-like"/>
</dbReference>
<dbReference type="Pfam" id="PF00756">
    <property type="entry name" value="Esterase"/>
    <property type="match status" value="1"/>
</dbReference>
<dbReference type="EMBL" id="JACSQZ010000053">
    <property type="protein sequence ID" value="MBD7915981.1"/>
    <property type="molecule type" value="Genomic_DNA"/>
</dbReference>
<dbReference type="GO" id="GO:0016787">
    <property type="term" value="F:hydrolase activity"/>
    <property type="evidence" value="ECO:0007669"/>
    <property type="project" value="UniProtKB-KW"/>
</dbReference>
<keyword evidence="1" id="KW-0378">Hydrolase</keyword>
<accession>A0ABR8Q6B7</accession>
<organism evidence="1 2">
    <name type="scientific">Clostridium gallinarum</name>
    <dbReference type="NCBI Taxonomy" id="2762246"/>
    <lineage>
        <taxon>Bacteria</taxon>
        <taxon>Bacillati</taxon>
        <taxon>Bacillota</taxon>
        <taxon>Clostridia</taxon>
        <taxon>Eubacteriales</taxon>
        <taxon>Clostridiaceae</taxon>
        <taxon>Clostridium</taxon>
    </lineage>
</organism>
<dbReference type="Gene3D" id="3.40.50.1820">
    <property type="entry name" value="alpha/beta hydrolase"/>
    <property type="match status" value="1"/>
</dbReference>